<evidence type="ECO:0000313" key="6">
    <source>
        <dbReference type="Proteomes" id="UP000002051"/>
    </source>
</evidence>
<dbReference type="Proteomes" id="UP000002051">
    <property type="component" value="Unassembled WGS sequence"/>
</dbReference>
<dbReference type="SUPFAM" id="SSF49899">
    <property type="entry name" value="Concanavalin A-like lectins/glucanases"/>
    <property type="match status" value="1"/>
</dbReference>
<dbReference type="PANTHER" id="PTHR32401:SF50">
    <property type="entry name" value="OS07G0133000 PROTEIN"/>
    <property type="match status" value="1"/>
</dbReference>
<proteinExistence type="inferred from homology"/>
<comment type="similarity">
    <text evidence="1">Belongs to the leguminous lectin family.</text>
</comment>
<dbReference type="InterPro" id="IPR001220">
    <property type="entry name" value="Legume_lectin_dom"/>
</dbReference>
<reference evidence="4 6" key="2">
    <citation type="journal article" date="2014" name="BMC Genomics">
        <title>An improved genome release (version Mt4.0) for the model legume Medicago truncatula.</title>
        <authorList>
            <person name="Tang H."/>
            <person name="Krishnakumar V."/>
            <person name="Bidwell S."/>
            <person name="Rosen B."/>
            <person name="Chan A."/>
            <person name="Zhou S."/>
            <person name="Gentzbittel L."/>
            <person name="Childs K.L."/>
            <person name="Yandell M."/>
            <person name="Gundlach H."/>
            <person name="Mayer K.F."/>
            <person name="Schwartz D.C."/>
            <person name="Town C.D."/>
        </authorList>
    </citation>
    <scope>GENOME REANNOTATION</scope>
    <source>
        <strain evidence="4">A17</strain>
        <strain evidence="5 6">cv. Jemalong A17</strain>
    </source>
</reference>
<accession>A0A072TZZ0</accession>
<dbReference type="AlphaFoldDB" id="A0A072TZZ0"/>
<gene>
    <name evidence="4" type="ordered locus">MTR_7g062910</name>
</gene>
<evidence type="ECO:0000256" key="2">
    <source>
        <dbReference type="ARBA" id="ARBA00022734"/>
    </source>
</evidence>
<dbReference type="InterPro" id="IPR050258">
    <property type="entry name" value="Leguminous_Lectin"/>
</dbReference>
<name>A0A072TZZ0_MEDTR</name>
<dbReference type="GO" id="GO:0009610">
    <property type="term" value="P:response to symbiotic fungus"/>
    <property type="evidence" value="ECO:0007669"/>
    <property type="project" value="UniProtKB-ARBA"/>
</dbReference>
<evidence type="ECO:0000313" key="5">
    <source>
        <dbReference type="EnsemblPlants" id="KEH22952"/>
    </source>
</evidence>
<evidence type="ECO:0000313" key="4">
    <source>
        <dbReference type="EMBL" id="KEH22952.1"/>
    </source>
</evidence>
<reference evidence="5" key="3">
    <citation type="submission" date="2015-04" db="UniProtKB">
        <authorList>
            <consortium name="EnsemblPlants"/>
        </authorList>
    </citation>
    <scope>IDENTIFICATION</scope>
    <source>
        <strain evidence="5">cv. Jemalong A17</strain>
    </source>
</reference>
<sequence>MELFLLFHLQKGYQIHYNINTLVSNNSNNGNSSSHVFGIELDTDQNFEFDEINDNHIGIDINDLKSANSTPAGYYDDYGFRNLSLSSGYAGLIVASHYILGWSFKVNSQAQNLEISELPEPRIFAPELRLYIISNGRCLLRFLKIGNMNMALIDLSSKIYTLLQRVSWKRGYWKLVDLVEF</sequence>
<dbReference type="GO" id="GO:0030246">
    <property type="term" value="F:carbohydrate binding"/>
    <property type="evidence" value="ECO:0007669"/>
    <property type="project" value="UniProtKB-KW"/>
</dbReference>
<dbReference type="EMBL" id="CM001223">
    <property type="protein sequence ID" value="KEH22952.1"/>
    <property type="molecule type" value="Genomic_DNA"/>
</dbReference>
<reference evidence="4 6" key="1">
    <citation type="journal article" date="2011" name="Nature">
        <title>The Medicago genome provides insight into the evolution of rhizobial symbioses.</title>
        <authorList>
            <person name="Young N.D."/>
            <person name="Debelle F."/>
            <person name="Oldroyd G.E."/>
            <person name="Geurts R."/>
            <person name="Cannon S.B."/>
            <person name="Udvardi M.K."/>
            <person name="Benedito V.A."/>
            <person name="Mayer K.F."/>
            <person name="Gouzy J."/>
            <person name="Schoof H."/>
            <person name="Van de Peer Y."/>
            <person name="Proost S."/>
            <person name="Cook D.R."/>
            <person name="Meyers B.C."/>
            <person name="Spannagl M."/>
            <person name="Cheung F."/>
            <person name="De Mita S."/>
            <person name="Krishnakumar V."/>
            <person name="Gundlach H."/>
            <person name="Zhou S."/>
            <person name="Mudge J."/>
            <person name="Bharti A.K."/>
            <person name="Murray J.D."/>
            <person name="Naoumkina M.A."/>
            <person name="Rosen B."/>
            <person name="Silverstein K.A."/>
            <person name="Tang H."/>
            <person name="Rombauts S."/>
            <person name="Zhao P.X."/>
            <person name="Zhou P."/>
            <person name="Barbe V."/>
            <person name="Bardou P."/>
            <person name="Bechner M."/>
            <person name="Bellec A."/>
            <person name="Berger A."/>
            <person name="Berges H."/>
            <person name="Bidwell S."/>
            <person name="Bisseling T."/>
            <person name="Choisne N."/>
            <person name="Couloux A."/>
            <person name="Denny R."/>
            <person name="Deshpande S."/>
            <person name="Dai X."/>
            <person name="Doyle J.J."/>
            <person name="Dudez A.M."/>
            <person name="Farmer A.D."/>
            <person name="Fouteau S."/>
            <person name="Franken C."/>
            <person name="Gibelin C."/>
            <person name="Gish J."/>
            <person name="Goldstein S."/>
            <person name="Gonzalez A.J."/>
            <person name="Green P.J."/>
            <person name="Hallab A."/>
            <person name="Hartog M."/>
            <person name="Hua A."/>
            <person name="Humphray S.J."/>
            <person name="Jeong D.H."/>
            <person name="Jing Y."/>
            <person name="Jocker A."/>
            <person name="Kenton S.M."/>
            <person name="Kim D.J."/>
            <person name="Klee K."/>
            <person name="Lai H."/>
            <person name="Lang C."/>
            <person name="Lin S."/>
            <person name="Macmil S.L."/>
            <person name="Magdelenat G."/>
            <person name="Matthews L."/>
            <person name="McCorrison J."/>
            <person name="Monaghan E.L."/>
            <person name="Mun J.H."/>
            <person name="Najar F.Z."/>
            <person name="Nicholson C."/>
            <person name="Noirot C."/>
            <person name="O'Bleness M."/>
            <person name="Paule C.R."/>
            <person name="Poulain J."/>
            <person name="Prion F."/>
            <person name="Qin B."/>
            <person name="Qu C."/>
            <person name="Retzel E.F."/>
            <person name="Riddle C."/>
            <person name="Sallet E."/>
            <person name="Samain S."/>
            <person name="Samson N."/>
            <person name="Sanders I."/>
            <person name="Saurat O."/>
            <person name="Scarpelli C."/>
            <person name="Schiex T."/>
            <person name="Segurens B."/>
            <person name="Severin A.J."/>
            <person name="Sherrier D.J."/>
            <person name="Shi R."/>
            <person name="Sims S."/>
            <person name="Singer S.R."/>
            <person name="Sinharoy S."/>
            <person name="Sterck L."/>
            <person name="Viollet A."/>
            <person name="Wang B.B."/>
            <person name="Wang K."/>
            <person name="Wang M."/>
            <person name="Wang X."/>
            <person name="Warfsmann J."/>
            <person name="Weissenbach J."/>
            <person name="White D.D."/>
            <person name="White J.D."/>
            <person name="Wiley G.B."/>
            <person name="Wincker P."/>
            <person name="Xing Y."/>
            <person name="Yang L."/>
            <person name="Yao Z."/>
            <person name="Ying F."/>
            <person name="Zhai J."/>
            <person name="Zhou L."/>
            <person name="Zuber A."/>
            <person name="Denarie J."/>
            <person name="Dixon R.A."/>
            <person name="May G.D."/>
            <person name="Schwartz D.C."/>
            <person name="Rogers J."/>
            <person name="Quetier F."/>
            <person name="Town C.D."/>
            <person name="Roe B.A."/>
        </authorList>
    </citation>
    <scope>NUCLEOTIDE SEQUENCE [LARGE SCALE GENOMIC DNA]</scope>
    <source>
        <strain evidence="4">A17</strain>
        <strain evidence="5 6">cv. Jemalong A17</strain>
    </source>
</reference>
<dbReference type="HOGENOM" id="CLU_1491194_0_0_1"/>
<dbReference type="InterPro" id="IPR013320">
    <property type="entry name" value="ConA-like_dom_sf"/>
</dbReference>
<dbReference type="STRING" id="3880.A0A072TZZ0"/>
<evidence type="ECO:0000259" key="3">
    <source>
        <dbReference type="Pfam" id="PF00139"/>
    </source>
</evidence>
<dbReference type="Pfam" id="PF00139">
    <property type="entry name" value="Lectin_legB"/>
    <property type="match status" value="1"/>
</dbReference>
<organism evidence="4 6">
    <name type="scientific">Medicago truncatula</name>
    <name type="common">Barrel medic</name>
    <name type="synonym">Medicago tribuloides</name>
    <dbReference type="NCBI Taxonomy" id="3880"/>
    <lineage>
        <taxon>Eukaryota</taxon>
        <taxon>Viridiplantae</taxon>
        <taxon>Streptophyta</taxon>
        <taxon>Embryophyta</taxon>
        <taxon>Tracheophyta</taxon>
        <taxon>Spermatophyta</taxon>
        <taxon>Magnoliopsida</taxon>
        <taxon>eudicotyledons</taxon>
        <taxon>Gunneridae</taxon>
        <taxon>Pentapetalae</taxon>
        <taxon>rosids</taxon>
        <taxon>fabids</taxon>
        <taxon>Fabales</taxon>
        <taxon>Fabaceae</taxon>
        <taxon>Papilionoideae</taxon>
        <taxon>50 kb inversion clade</taxon>
        <taxon>NPAAA clade</taxon>
        <taxon>Hologalegina</taxon>
        <taxon>IRL clade</taxon>
        <taxon>Trifolieae</taxon>
        <taxon>Medicago</taxon>
    </lineage>
</organism>
<dbReference type="EnsemblPlants" id="KEH22952">
    <property type="protein sequence ID" value="KEH22952"/>
    <property type="gene ID" value="MTR_7g062910"/>
</dbReference>
<evidence type="ECO:0000256" key="1">
    <source>
        <dbReference type="ARBA" id="ARBA00007606"/>
    </source>
</evidence>
<feature type="domain" description="Legume lectin" evidence="3">
    <location>
        <begin position="23"/>
        <end position="88"/>
    </location>
</feature>
<keyword evidence="2" id="KW-0430">Lectin</keyword>
<keyword evidence="6" id="KW-1185">Reference proteome</keyword>
<dbReference type="PANTHER" id="PTHR32401">
    <property type="entry name" value="CONCANAVALIN A-LIKE LECTIN FAMILY PROTEIN"/>
    <property type="match status" value="1"/>
</dbReference>
<protein>
    <submittedName>
        <fullName evidence="4">Legume lectin beta domain protein</fullName>
    </submittedName>
</protein>
<dbReference type="Gene3D" id="2.60.120.200">
    <property type="match status" value="1"/>
</dbReference>